<proteinExistence type="predicted"/>
<reference evidence="2" key="1">
    <citation type="submission" date="2021-01" db="EMBL/GenBank/DDBJ databases">
        <authorList>
            <person name="Corre E."/>
            <person name="Pelletier E."/>
            <person name="Niang G."/>
            <person name="Scheremetjew M."/>
            <person name="Finn R."/>
            <person name="Kale V."/>
            <person name="Holt S."/>
            <person name="Cochrane G."/>
            <person name="Meng A."/>
            <person name="Brown T."/>
            <person name="Cohen L."/>
        </authorList>
    </citation>
    <scope>NUCLEOTIDE SEQUENCE</scope>
    <source>
        <strain evidence="2">CCMP219</strain>
    </source>
</reference>
<feature type="compositionally biased region" description="Low complexity" evidence="1">
    <location>
        <begin position="58"/>
        <end position="74"/>
    </location>
</feature>
<gene>
    <name evidence="2" type="ORF">CEUR00632_LOCUS3812</name>
</gene>
<evidence type="ECO:0000256" key="1">
    <source>
        <dbReference type="SAM" id="MobiDB-lite"/>
    </source>
</evidence>
<feature type="compositionally biased region" description="Low complexity" evidence="1">
    <location>
        <begin position="21"/>
        <end position="41"/>
    </location>
</feature>
<feature type="compositionally biased region" description="Low complexity" evidence="1">
    <location>
        <begin position="115"/>
        <end position="125"/>
    </location>
</feature>
<dbReference type="AlphaFoldDB" id="A0A7R9V3F1"/>
<sequence>MHGQPAGPGAADDDGDRRSRSAISASLAASAVTLAAPSTTPKQSTEGEASDECDHPAGARQPPASPSASKQQPALHHHELHQPQWQRRRGSPCSGDISATVVLPEPRGDDSGGIASRCASPPAAAADEDTPVQHSTCPLPGSGYVHFPEIAMLDELTATAGRRQFLFNLVKPEAASRTGKSMNSCFSQDKNTTPMVFSGEAGLVMYNRVHTTAEEATLLGRLAKPTFSRTRARVEKAAPLRAGGSSSAAAAATASSKPIGLGGHGRGGGAHVTSLATERQTVAAAACKSAGSPSTRGSSLAPGAAATAAAATAPCTASPLAGTGRSAGTTAAAIAAASSAARVALVGRRQYGIAAAMARSQEQLESQAYFQQQRAVMTASHAFTWGGRFKFSGPESGLSRQAFSTGISQPPLRL</sequence>
<accession>A0A7R9V3F1</accession>
<evidence type="ECO:0000313" key="2">
    <source>
        <dbReference type="EMBL" id="CAD8283777.1"/>
    </source>
</evidence>
<feature type="region of interest" description="Disordered" evidence="1">
    <location>
        <begin position="1"/>
        <end position="134"/>
    </location>
</feature>
<feature type="compositionally biased region" description="Low complexity" evidence="1">
    <location>
        <begin position="1"/>
        <end position="10"/>
    </location>
</feature>
<organism evidence="2">
    <name type="scientific">Chlamydomonas euryale</name>
    <dbReference type="NCBI Taxonomy" id="1486919"/>
    <lineage>
        <taxon>Eukaryota</taxon>
        <taxon>Viridiplantae</taxon>
        <taxon>Chlorophyta</taxon>
        <taxon>core chlorophytes</taxon>
        <taxon>Chlorophyceae</taxon>
        <taxon>CS clade</taxon>
        <taxon>Chlamydomonadales</taxon>
        <taxon>Chlamydomonadaceae</taxon>
        <taxon>Chlamydomonas</taxon>
    </lineage>
</organism>
<protein>
    <submittedName>
        <fullName evidence="2">Uncharacterized protein</fullName>
    </submittedName>
</protein>
<dbReference type="EMBL" id="HBEC01008322">
    <property type="protein sequence ID" value="CAD8283777.1"/>
    <property type="molecule type" value="Transcribed_RNA"/>
</dbReference>
<name>A0A7R9V3F1_9CHLO</name>